<evidence type="ECO:0000259" key="7">
    <source>
        <dbReference type="Pfam" id="PF05922"/>
    </source>
</evidence>
<dbReference type="InterPro" id="IPR013783">
    <property type="entry name" value="Ig-like_fold"/>
</dbReference>
<dbReference type="Gene3D" id="2.60.40.10">
    <property type="entry name" value="Immunoglobulins"/>
    <property type="match status" value="1"/>
</dbReference>
<evidence type="ECO:0000313" key="9">
    <source>
        <dbReference type="Proteomes" id="UP000518300"/>
    </source>
</evidence>
<dbReference type="Pfam" id="PF00082">
    <property type="entry name" value="Peptidase_S8"/>
    <property type="match status" value="1"/>
</dbReference>
<reference evidence="8 9" key="1">
    <citation type="submission" date="2020-04" db="EMBL/GenBank/DDBJ databases">
        <title>Draft genome of Pyxidicoccus fallax type strain.</title>
        <authorList>
            <person name="Whitworth D.E."/>
        </authorList>
    </citation>
    <scope>NUCLEOTIDE SEQUENCE [LARGE SCALE GENOMIC DNA]</scope>
    <source>
        <strain evidence="8 9">DSM 14698</strain>
    </source>
</reference>
<dbReference type="PROSITE" id="PS00137">
    <property type="entry name" value="SUBTILASE_HIS"/>
    <property type="match status" value="1"/>
</dbReference>
<dbReference type="InterPro" id="IPR034193">
    <property type="entry name" value="PCSK9_ProteinaseK-like"/>
</dbReference>
<evidence type="ECO:0000256" key="2">
    <source>
        <dbReference type="ARBA" id="ARBA00022670"/>
    </source>
</evidence>
<dbReference type="Pfam" id="PF05922">
    <property type="entry name" value="Inhibitor_I9"/>
    <property type="match status" value="1"/>
</dbReference>
<dbReference type="PANTHER" id="PTHR43806:SF11">
    <property type="entry name" value="CEREVISIN-RELATED"/>
    <property type="match status" value="1"/>
</dbReference>
<dbReference type="PANTHER" id="PTHR43806">
    <property type="entry name" value="PEPTIDASE S8"/>
    <property type="match status" value="1"/>
</dbReference>
<dbReference type="PROSITE" id="PS00136">
    <property type="entry name" value="SUBTILASE_ASP"/>
    <property type="match status" value="1"/>
</dbReference>
<dbReference type="Gene3D" id="3.30.70.80">
    <property type="entry name" value="Peptidase S8 propeptide/proteinase inhibitor I9"/>
    <property type="match status" value="1"/>
</dbReference>
<sequence>MKNHGLKSLTGVLAALVVTGCGAGAEPDATRSEPRAAAPEQQAIPNRYIVVLKDVTDGVRAEAARADAAEVAADLAKRHGAKVGHVYRHALRGFVAELDDARAQALREDPRVESVEPDTWVEAASQQVNPPWGLDRIDQANLPLDGSYTHNATGKGVHVYVIDSGIRVTHQELQGRATGDFNIPIGGTAGTDCYGHGTLVAGIVGGSSSGVAKGVTLHSVRVLNCLGMGLTSDVIAGVDWVTANRIRPAVATMSFNTTASSALDQAVRQSVSAGVVYAVAAGNGTADACNSSPARAPEAITVSSTTRADARVANANFGSCVDLFAPGEGLPSSLGTGDDALSSSATGTSLAAAHVAGVAALYLQANPTATPATVASALTANAITGKVTNAGTGSPNRLVSTAFLGTVGDTVAPQVQLSGPAAGSTLQGTVNLTAIASDNVGVTRAELWVNGRLRLTDTSAPFAFAYDTSLDGNGPVTLEARAYDAAFNGGRSGPVAFTVSTPGAANFDPVRGVRTCVDAGPVCDTGLRIAGRGTTAEPQAPNTLFGACVDTAGTYHADESIDRIRISTTDGSPLAPGKTVRVDVSAWHSSYDQWYPKGFYLGWTDDGVRILHAPDANNPVWTARGAPFVATGPGAHTYSVTFVLPQGGVQAIRAAIGDFGDLGFEAPYRTGCPDAYYRPDADDLVFAVGSPTP</sequence>
<dbReference type="SUPFAM" id="SSF52743">
    <property type="entry name" value="Subtilisin-like"/>
    <property type="match status" value="1"/>
</dbReference>
<evidence type="ECO:0000256" key="4">
    <source>
        <dbReference type="ARBA" id="ARBA00022825"/>
    </source>
</evidence>
<dbReference type="EMBL" id="JABBJJ010000004">
    <property type="protein sequence ID" value="NMO13565.1"/>
    <property type="molecule type" value="Genomic_DNA"/>
</dbReference>
<evidence type="ECO:0000256" key="5">
    <source>
        <dbReference type="PROSITE-ProRule" id="PRU01240"/>
    </source>
</evidence>
<dbReference type="Proteomes" id="UP000518300">
    <property type="component" value="Unassembled WGS sequence"/>
</dbReference>
<dbReference type="Gene3D" id="3.40.50.200">
    <property type="entry name" value="Peptidase S8/S53 domain"/>
    <property type="match status" value="1"/>
</dbReference>
<dbReference type="InterPro" id="IPR015500">
    <property type="entry name" value="Peptidase_S8_subtilisin-rel"/>
</dbReference>
<dbReference type="Pfam" id="PF17957">
    <property type="entry name" value="Big_7"/>
    <property type="match status" value="1"/>
</dbReference>
<comment type="similarity">
    <text evidence="1 5">Belongs to the peptidase S8 family.</text>
</comment>
<dbReference type="FunFam" id="3.40.50.200:FF:000014">
    <property type="entry name" value="Proteinase K"/>
    <property type="match status" value="1"/>
</dbReference>
<evidence type="ECO:0000259" key="6">
    <source>
        <dbReference type="Pfam" id="PF00082"/>
    </source>
</evidence>
<dbReference type="GO" id="GO:0006508">
    <property type="term" value="P:proteolysis"/>
    <property type="evidence" value="ECO:0007669"/>
    <property type="project" value="UniProtKB-KW"/>
</dbReference>
<dbReference type="PROSITE" id="PS51257">
    <property type="entry name" value="PROKAR_LIPOPROTEIN"/>
    <property type="match status" value="1"/>
</dbReference>
<organism evidence="8 9">
    <name type="scientific">Pyxidicoccus fallax</name>
    <dbReference type="NCBI Taxonomy" id="394095"/>
    <lineage>
        <taxon>Bacteria</taxon>
        <taxon>Pseudomonadati</taxon>
        <taxon>Myxococcota</taxon>
        <taxon>Myxococcia</taxon>
        <taxon>Myxococcales</taxon>
        <taxon>Cystobacterineae</taxon>
        <taxon>Myxococcaceae</taxon>
        <taxon>Pyxidicoccus</taxon>
    </lineage>
</organism>
<dbReference type="GO" id="GO:0005615">
    <property type="term" value="C:extracellular space"/>
    <property type="evidence" value="ECO:0007669"/>
    <property type="project" value="TreeGrafter"/>
</dbReference>
<feature type="active site" description="Charge relay system" evidence="5">
    <location>
        <position position="349"/>
    </location>
</feature>
<dbReference type="RefSeq" id="WP_169342841.1">
    <property type="nucleotide sequence ID" value="NZ_JABBJJ010000004.1"/>
</dbReference>
<keyword evidence="4 5" id="KW-0720">Serine protease</keyword>
<evidence type="ECO:0000256" key="1">
    <source>
        <dbReference type="ARBA" id="ARBA00011073"/>
    </source>
</evidence>
<dbReference type="InterPro" id="IPR037045">
    <property type="entry name" value="S8pro/Inhibitor_I9_sf"/>
</dbReference>
<dbReference type="InterPro" id="IPR023827">
    <property type="entry name" value="Peptidase_S8_Asp-AS"/>
</dbReference>
<feature type="domain" description="Peptidase S8/S53" evidence="6">
    <location>
        <begin position="154"/>
        <end position="392"/>
    </location>
</feature>
<dbReference type="SUPFAM" id="SSF54897">
    <property type="entry name" value="Protease propeptides/inhibitors"/>
    <property type="match status" value="1"/>
</dbReference>
<name>A0A848L9N6_9BACT</name>
<keyword evidence="3 5" id="KW-0378">Hydrolase</keyword>
<comment type="caution">
    <text evidence="8">The sequence shown here is derived from an EMBL/GenBank/DDBJ whole genome shotgun (WGS) entry which is preliminary data.</text>
</comment>
<feature type="active site" description="Charge relay system" evidence="5">
    <location>
        <position position="196"/>
    </location>
</feature>
<evidence type="ECO:0000256" key="3">
    <source>
        <dbReference type="ARBA" id="ARBA00022801"/>
    </source>
</evidence>
<keyword evidence="9" id="KW-1185">Reference proteome</keyword>
<proteinExistence type="inferred from homology"/>
<dbReference type="PROSITE" id="PS51892">
    <property type="entry name" value="SUBTILASE"/>
    <property type="match status" value="1"/>
</dbReference>
<evidence type="ECO:0000313" key="8">
    <source>
        <dbReference type="EMBL" id="NMO13565.1"/>
    </source>
</evidence>
<dbReference type="AlphaFoldDB" id="A0A848L9N6"/>
<dbReference type="InterPro" id="IPR000209">
    <property type="entry name" value="Peptidase_S8/S53_dom"/>
</dbReference>
<dbReference type="PRINTS" id="PR00723">
    <property type="entry name" value="SUBTILISIN"/>
</dbReference>
<dbReference type="InterPro" id="IPR036852">
    <property type="entry name" value="Peptidase_S8/S53_dom_sf"/>
</dbReference>
<gene>
    <name evidence="8" type="ORF">HG543_01630</name>
</gene>
<dbReference type="InterPro" id="IPR022398">
    <property type="entry name" value="Peptidase_S8_His-AS"/>
</dbReference>
<dbReference type="InterPro" id="IPR010259">
    <property type="entry name" value="S8pro/Inhibitor_I9"/>
</dbReference>
<dbReference type="CDD" id="cd04077">
    <property type="entry name" value="Peptidases_S8_PCSK9_ProteinaseK_like"/>
    <property type="match status" value="1"/>
</dbReference>
<dbReference type="GO" id="GO:0004252">
    <property type="term" value="F:serine-type endopeptidase activity"/>
    <property type="evidence" value="ECO:0007669"/>
    <property type="project" value="UniProtKB-UniRule"/>
</dbReference>
<feature type="domain" description="Inhibitor I9" evidence="7">
    <location>
        <begin position="47"/>
        <end position="123"/>
    </location>
</feature>
<feature type="active site" description="Charge relay system" evidence="5">
    <location>
        <position position="163"/>
    </location>
</feature>
<keyword evidence="2 5" id="KW-0645">Protease</keyword>
<dbReference type="InterPro" id="IPR050131">
    <property type="entry name" value="Peptidase_S8_subtilisin-like"/>
</dbReference>
<accession>A0A848L9N6</accession>
<protein>
    <submittedName>
        <fullName evidence="8">S8 family peptidase</fullName>
    </submittedName>
</protein>